<gene>
    <name evidence="1" type="ORF">PLEPLA_LOCUS16179</name>
</gene>
<reference evidence="1" key="1">
    <citation type="submission" date="2020-03" db="EMBL/GenBank/DDBJ databases">
        <authorList>
            <person name="Weist P."/>
        </authorList>
    </citation>
    <scope>NUCLEOTIDE SEQUENCE</scope>
</reference>
<proteinExistence type="predicted"/>
<comment type="caution">
    <text evidence="1">The sequence shown here is derived from an EMBL/GenBank/DDBJ whole genome shotgun (WGS) entry which is preliminary data.</text>
</comment>
<evidence type="ECO:0000313" key="1">
    <source>
        <dbReference type="EMBL" id="CAB1428213.1"/>
    </source>
</evidence>
<protein>
    <submittedName>
        <fullName evidence="1">Uncharacterized protein</fullName>
    </submittedName>
</protein>
<organism evidence="1 2">
    <name type="scientific">Pleuronectes platessa</name>
    <name type="common">European plaice</name>
    <dbReference type="NCBI Taxonomy" id="8262"/>
    <lineage>
        <taxon>Eukaryota</taxon>
        <taxon>Metazoa</taxon>
        <taxon>Chordata</taxon>
        <taxon>Craniata</taxon>
        <taxon>Vertebrata</taxon>
        <taxon>Euteleostomi</taxon>
        <taxon>Actinopterygii</taxon>
        <taxon>Neopterygii</taxon>
        <taxon>Teleostei</taxon>
        <taxon>Neoteleostei</taxon>
        <taxon>Acanthomorphata</taxon>
        <taxon>Carangaria</taxon>
        <taxon>Pleuronectiformes</taxon>
        <taxon>Pleuronectoidei</taxon>
        <taxon>Pleuronectidae</taxon>
        <taxon>Pleuronectes</taxon>
    </lineage>
</organism>
<name>A0A9N7UAQ9_PLEPL</name>
<dbReference type="EMBL" id="CADEAL010001032">
    <property type="protein sequence ID" value="CAB1428213.1"/>
    <property type="molecule type" value="Genomic_DNA"/>
</dbReference>
<dbReference type="AlphaFoldDB" id="A0A9N7UAQ9"/>
<sequence>MEDELVKHLKQLADQFHGLAPVKCRELAFEYAENNNIPVPVQGSQWELNCSLLHFRIGSIAERGLHRISRSGLCGLKPHTEAEWRPLHPMTAAGMMTKTTRWIG</sequence>
<dbReference type="Proteomes" id="UP001153269">
    <property type="component" value="Unassembled WGS sequence"/>
</dbReference>
<evidence type="ECO:0000313" key="2">
    <source>
        <dbReference type="Proteomes" id="UP001153269"/>
    </source>
</evidence>
<accession>A0A9N7UAQ9</accession>
<keyword evidence="2" id="KW-1185">Reference proteome</keyword>